<dbReference type="GO" id="GO:0008270">
    <property type="term" value="F:zinc ion binding"/>
    <property type="evidence" value="ECO:0007669"/>
    <property type="project" value="InterPro"/>
</dbReference>
<dbReference type="Pfam" id="PF09994">
    <property type="entry name" value="T6SS_Tle1-like_cat"/>
    <property type="match status" value="1"/>
</dbReference>
<evidence type="ECO:0000313" key="7">
    <source>
        <dbReference type="Proteomes" id="UP000277212"/>
    </source>
</evidence>
<proteinExistence type="predicted"/>
<dbReference type="OrthoDB" id="5344325at2759"/>
<evidence type="ECO:0000256" key="2">
    <source>
        <dbReference type="ARBA" id="ARBA00023163"/>
    </source>
</evidence>
<evidence type="ECO:0000256" key="3">
    <source>
        <dbReference type="ARBA" id="ARBA00023242"/>
    </source>
</evidence>
<dbReference type="Pfam" id="PF04082">
    <property type="entry name" value="Fungal_trans"/>
    <property type="match status" value="1"/>
</dbReference>
<dbReference type="EMBL" id="NKUJ01000027">
    <property type="protein sequence ID" value="RMJ17854.1"/>
    <property type="molecule type" value="Genomic_DNA"/>
</dbReference>
<dbReference type="GO" id="GO:0003677">
    <property type="term" value="F:DNA binding"/>
    <property type="evidence" value="ECO:0007669"/>
    <property type="project" value="InterPro"/>
</dbReference>
<keyword evidence="7" id="KW-1185">Reference proteome</keyword>
<dbReference type="InterPro" id="IPR007219">
    <property type="entry name" value="XnlR_reg_dom"/>
</dbReference>
<reference evidence="6 7" key="1">
    <citation type="submission" date="2017-06" db="EMBL/GenBank/DDBJ databases">
        <title>Comparative genomic analysis of Ambrosia Fusariam Clade fungi.</title>
        <authorList>
            <person name="Stajich J.E."/>
            <person name="Carrillo J."/>
            <person name="Kijimoto T."/>
            <person name="Eskalen A."/>
            <person name="O'Donnell K."/>
            <person name="Kasson M."/>
        </authorList>
    </citation>
    <scope>NUCLEOTIDE SEQUENCE [LARGE SCALE GENOMIC DNA]</scope>
    <source>
        <strain evidence="6">UCR3666</strain>
    </source>
</reference>
<dbReference type="AlphaFoldDB" id="A0A3M2SK05"/>
<feature type="compositionally biased region" description="Polar residues" evidence="4">
    <location>
        <begin position="846"/>
        <end position="865"/>
    </location>
</feature>
<organism evidence="6 7">
    <name type="scientific">Fusarium kuroshium</name>
    <dbReference type="NCBI Taxonomy" id="2010991"/>
    <lineage>
        <taxon>Eukaryota</taxon>
        <taxon>Fungi</taxon>
        <taxon>Dikarya</taxon>
        <taxon>Ascomycota</taxon>
        <taxon>Pezizomycotina</taxon>
        <taxon>Sordariomycetes</taxon>
        <taxon>Hypocreomycetidae</taxon>
        <taxon>Hypocreales</taxon>
        <taxon>Nectriaceae</taxon>
        <taxon>Fusarium</taxon>
        <taxon>Fusarium solani species complex</taxon>
    </lineage>
</organism>
<keyword evidence="1" id="KW-0805">Transcription regulation</keyword>
<feature type="region of interest" description="Disordered" evidence="4">
    <location>
        <begin position="1"/>
        <end position="72"/>
    </location>
</feature>
<feature type="region of interest" description="Disordered" evidence="4">
    <location>
        <begin position="129"/>
        <end position="154"/>
    </location>
</feature>
<dbReference type="CDD" id="cd12148">
    <property type="entry name" value="fungal_TF_MHR"/>
    <property type="match status" value="1"/>
</dbReference>
<evidence type="ECO:0000256" key="4">
    <source>
        <dbReference type="SAM" id="MobiDB-lite"/>
    </source>
</evidence>
<dbReference type="InterPro" id="IPR051127">
    <property type="entry name" value="Fungal_SecMet_Regulators"/>
</dbReference>
<feature type="compositionally biased region" description="Low complexity" evidence="4">
    <location>
        <begin position="866"/>
        <end position="881"/>
    </location>
</feature>
<protein>
    <recommendedName>
        <fullName evidence="5">Xylanolytic transcriptional activator regulatory domain-containing protein</fullName>
    </recommendedName>
</protein>
<name>A0A3M2SK05_9HYPO</name>
<dbReference type="STRING" id="2010991.A0A3M2SK05"/>
<keyword evidence="3" id="KW-0539">Nucleus</keyword>
<keyword evidence="2" id="KW-0804">Transcription</keyword>
<feature type="domain" description="Xylanolytic transcriptional activator regulatory" evidence="5">
    <location>
        <begin position="305"/>
        <end position="378"/>
    </location>
</feature>
<evidence type="ECO:0000256" key="1">
    <source>
        <dbReference type="ARBA" id="ARBA00023015"/>
    </source>
</evidence>
<dbReference type="PANTHER" id="PTHR47424">
    <property type="entry name" value="REGULATORY PROTEIN GAL4"/>
    <property type="match status" value="1"/>
</dbReference>
<feature type="region of interest" description="Disordered" evidence="4">
    <location>
        <begin position="832"/>
        <end position="888"/>
    </location>
</feature>
<dbReference type="GO" id="GO:0006351">
    <property type="term" value="P:DNA-templated transcription"/>
    <property type="evidence" value="ECO:0007669"/>
    <property type="project" value="InterPro"/>
</dbReference>
<comment type="caution">
    <text evidence="6">The sequence shown here is derived from an EMBL/GenBank/DDBJ whole genome shotgun (WGS) entry which is preliminary data.</text>
</comment>
<evidence type="ECO:0000259" key="5">
    <source>
        <dbReference type="SMART" id="SM00906"/>
    </source>
</evidence>
<accession>A0A3M2SK05</accession>
<evidence type="ECO:0000313" key="6">
    <source>
        <dbReference type="EMBL" id="RMJ17854.1"/>
    </source>
</evidence>
<feature type="compositionally biased region" description="Polar residues" evidence="4">
    <location>
        <begin position="44"/>
        <end position="67"/>
    </location>
</feature>
<dbReference type="SMART" id="SM00906">
    <property type="entry name" value="Fungal_trans"/>
    <property type="match status" value="1"/>
</dbReference>
<dbReference type="Proteomes" id="UP000277212">
    <property type="component" value="Unassembled WGS sequence"/>
</dbReference>
<dbReference type="InterPro" id="IPR018712">
    <property type="entry name" value="Tle1-like_cat"/>
</dbReference>
<gene>
    <name evidence="6" type="ORF">CDV36_002512</name>
</gene>
<dbReference type="PANTHER" id="PTHR47424:SF6">
    <property type="entry name" value="PROLINE UTILIZATION TRANS-ACTIVATOR"/>
    <property type="match status" value="1"/>
</dbReference>
<sequence>MDPASETLTAAKRRTRRIPDEFRKRNAQSCDRCRKRTPPGPEPSTVTTQSTESDASSTGIKSQSEEPQASLVKDVSGHEHYIGPSGTLNFWNQLRKLVDANNSPHESPGREGSTRFTQDNTSRLLEADGQDDETTGQQNATEAAPQDGLSPGSITSAIARDFTRLPTADMNEILRQLPSNDVLEQLIQSYFKNVHDDFPLFHRATFEDEYELYIVQARRHPQLGPSRRRPLPDWGWIGCLHMMIAFGSIADRTIQNVDHAALRRKSVTVARALLPQFISKCSLTNVRVLLLLALFLHNNNERNAAWNITGTATRISFALGLHRSDMSSSFRPLEREIRKWVFCTLYSFEQFLASSLGRPSGLQELDVEIVPPREGFVDGGIGTDAKLVSWSLKLQGILARTRLLHLGANRVSSAPTLDEIISALEAWKSEIGKAPGFDVPWVKSPGSGLIDNASAMDIEDLKVSLAWKTRAQLRAVLLLHIQFHYIAIVATRPLLLRDVALTRKSSTESPAPSIPLHAAVCVKHACQLSYLIILLDHFDVINGLSGLDIFYAYCSAMVLILRLLRLRPGLEENILSAYCFLSNNYNFAASQDEIILVGYSRGAFTVRCLADFISQVGLLRRKTLPFLSALFKRWTEAKSEEQRSTMKTDIRKVDPNFSLPVKIKVLAEWDPVSAMGHTGLRKKFSFVNDAVPSAVEHAFLAVALDERRSSFMPLLWANPPTGIDVAQCAFSGCHGDIGGGNLDSGLSTVSLLWMVSKVERACKVAFDREALLQMVQPPRPNKSWWRIGETPTTNLAWSKGEINESLTWKWWAPHLLTFGWLSGRRRRYLRNTFPPPTAARPRNTTSEQAGTLETTQRQPETSEAVQQQPETSQTTQQQPRPAGSVQQNPKPAILSELFKTNHNNLQPPDDGGNQIAKILSGDVAEKIQHVIPNPGEANVATITNATVKTAVHVHQNQDGGETRVTAAIDAAFKTPPLAPTQTSMGGNPVPPPAPRNARPISGLKLHFTARRPGYRMKEGMIESLLAKISGPVDPRTPHFPDYLPEEPTDRYERRLWEEWENQVRLWDFNAQWTDPRGPPDVRFWTKVVTRFDNAHADLDRIRSAKVDFSVSMEQLWRLRMLTPHLSRP</sequence>